<dbReference type="PANTHER" id="PTHR30307:SF0">
    <property type="entry name" value="S-ADENOSYLMETHIONINE:TRNA RIBOSYLTRANSFERASE-ISOMERASE"/>
    <property type="match status" value="1"/>
</dbReference>
<organism evidence="5 6">
    <name type="scientific">Natronoglycomyces albus</name>
    <dbReference type="NCBI Taxonomy" id="2811108"/>
    <lineage>
        <taxon>Bacteria</taxon>
        <taxon>Bacillati</taxon>
        <taxon>Actinomycetota</taxon>
        <taxon>Actinomycetes</taxon>
        <taxon>Glycomycetales</taxon>
        <taxon>Glycomycetaceae</taxon>
        <taxon>Natronoglycomyces</taxon>
    </lineage>
</organism>
<keyword evidence="3" id="KW-0949">S-adenosyl-L-methionine</keyword>
<dbReference type="SUPFAM" id="SSF111337">
    <property type="entry name" value="QueA-like"/>
    <property type="match status" value="1"/>
</dbReference>
<keyword evidence="4" id="KW-0671">Queuosine biosynthesis</keyword>
<dbReference type="Gene3D" id="2.40.10.240">
    <property type="entry name" value="QueA-like"/>
    <property type="match status" value="1"/>
</dbReference>
<dbReference type="RefSeq" id="WP_213170040.1">
    <property type="nucleotide sequence ID" value="NZ_CP070496.1"/>
</dbReference>
<dbReference type="KEGG" id="nav:JQS30_09430"/>
<gene>
    <name evidence="5" type="ORF">JQS30_09430</name>
</gene>
<reference evidence="5" key="1">
    <citation type="submission" date="2021-02" db="EMBL/GenBank/DDBJ databases">
        <title>Natronoglycomyces albus gen. nov., sp. nov, a haloalkaliphilic actinobacterium from a soda solonchak soil.</title>
        <authorList>
            <person name="Sorokin D.Y."/>
            <person name="Khijniak T.V."/>
            <person name="Zakharycheva A.P."/>
            <person name="Boueva O.V."/>
            <person name="Ariskina E.V."/>
            <person name="Hahnke R.L."/>
            <person name="Bunk B."/>
            <person name="Sproer C."/>
            <person name="Schumann P."/>
            <person name="Evtushenko L.I."/>
            <person name="Kublanov I.V."/>
        </authorList>
    </citation>
    <scope>NUCLEOTIDE SEQUENCE</scope>
    <source>
        <strain evidence="5">DSM 106290</strain>
    </source>
</reference>
<dbReference type="GO" id="GO:0051075">
    <property type="term" value="F:S-adenosylmethionine:tRNA ribosyltransferase-isomerase activity"/>
    <property type="evidence" value="ECO:0007669"/>
    <property type="project" value="TreeGrafter"/>
</dbReference>
<dbReference type="EMBL" id="CP070496">
    <property type="protein sequence ID" value="QSB04041.1"/>
    <property type="molecule type" value="Genomic_DNA"/>
</dbReference>
<dbReference type="Gene3D" id="3.40.1780.10">
    <property type="entry name" value="QueA-like"/>
    <property type="match status" value="1"/>
</dbReference>
<accession>A0A895XE02</accession>
<dbReference type="InterPro" id="IPR042118">
    <property type="entry name" value="QueA_dom1"/>
</dbReference>
<dbReference type="PANTHER" id="PTHR30307">
    <property type="entry name" value="S-ADENOSYLMETHIONINE:TRNA RIBOSYLTRANSFERASE-ISOMERASE"/>
    <property type="match status" value="1"/>
</dbReference>
<evidence type="ECO:0000313" key="6">
    <source>
        <dbReference type="Proteomes" id="UP000662939"/>
    </source>
</evidence>
<dbReference type="GO" id="GO:0008616">
    <property type="term" value="P:tRNA queuosine(34) biosynthetic process"/>
    <property type="evidence" value="ECO:0007669"/>
    <property type="project" value="UniProtKB-KW"/>
</dbReference>
<dbReference type="InterPro" id="IPR003699">
    <property type="entry name" value="QueA"/>
</dbReference>
<dbReference type="Pfam" id="PF02547">
    <property type="entry name" value="Queuosine_synth"/>
    <property type="match status" value="1"/>
</dbReference>
<dbReference type="InterPro" id="IPR042119">
    <property type="entry name" value="QueA_dom2"/>
</dbReference>
<evidence type="ECO:0000256" key="3">
    <source>
        <dbReference type="ARBA" id="ARBA00022691"/>
    </source>
</evidence>
<evidence type="ECO:0000256" key="2">
    <source>
        <dbReference type="ARBA" id="ARBA00022679"/>
    </source>
</evidence>
<protein>
    <submittedName>
        <fullName evidence="5">S-adenosylmethionine:tRNA ribosyltransferase-isomerase</fullName>
    </submittedName>
</protein>
<sequence>MTTIIPPALEFTLDPSLEASAPTEKRNSSRSDVRLLLSDSTAGKVSHHWFSQIPTLLRPGDLMVVNNSATVAASVPTSGGLLVHFSTELEKDVWLIELRQPHGHSHSPYAGGLTGDTLQLPGKTRLRLLEPYSSRLWRAHITGLDVLRLLERHGAPIRYSYVDEAWPLSDYQTVFATEPGSAEMPSAGRPFTPEVVTKLVSAGIGIRPVTLHTGVSSLEGHELPYPERFDVPDYTARAVRSTRANGGRVIAVGTTVVRALESAVDSTGEVQATSGLTSHIVTPTVGVQAVDGLLTGLHEPASTHLAMLEAISDHSMLHRSYREAIDQRYLWHEFGDVHLIL</sequence>
<keyword evidence="2" id="KW-0808">Transferase</keyword>
<proteinExistence type="predicted"/>
<keyword evidence="1" id="KW-0963">Cytoplasm</keyword>
<evidence type="ECO:0000256" key="1">
    <source>
        <dbReference type="ARBA" id="ARBA00022490"/>
    </source>
</evidence>
<name>A0A895XE02_9ACTN</name>
<keyword evidence="6" id="KW-1185">Reference proteome</keyword>
<dbReference type="InterPro" id="IPR036100">
    <property type="entry name" value="QueA_sf"/>
</dbReference>
<evidence type="ECO:0000313" key="5">
    <source>
        <dbReference type="EMBL" id="QSB04041.1"/>
    </source>
</evidence>
<dbReference type="Proteomes" id="UP000662939">
    <property type="component" value="Chromosome"/>
</dbReference>
<dbReference type="AlphaFoldDB" id="A0A895XE02"/>
<evidence type="ECO:0000256" key="4">
    <source>
        <dbReference type="ARBA" id="ARBA00022785"/>
    </source>
</evidence>